<evidence type="ECO:0000256" key="2">
    <source>
        <dbReference type="SAM" id="SignalP"/>
    </source>
</evidence>
<feature type="transmembrane region" description="Helical" evidence="1">
    <location>
        <begin position="157"/>
        <end position="179"/>
    </location>
</feature>
<evidence type="ECO:0000313" key="4">
    <source>
        <dbReference type="Proteomes" id="UP000004754"/>
    </source>
</evidence>
<feature type="chain" id="PRO_5003206594" description="ECF transporter S component" evidence="2">
    <location>
        <begin position="22"/>
        <end position="227"/>
    </location>
</feature>
<feature type="transmembrane region" description="Helical" evidence="1">
    <location>
        <begin position="129"/>
        <end position="150"/>
    </location>
</feature>
<dbReference type="eggNOG" id="ENOG50332KJ">
    <property type="taxonomic scope" value="Bacteria"/>
</dbReference>
<gene>
    <name evidence="3" type="ORF">HMP0721_1815</name>
</gene>
<reference evidence="3 4" key="1">
    <citation type="submission" date="2010-12" db="EMBL/GenBank/DDBJ databases">
        <authorList>
            <person name="Muzny D."/>
            <person name="Qin X."/>
            <person name="Deng J."/>
            <person name="Jiang H."/>
            <person name="Liu Y."/>
            <person name="Qu J."/>
            <person name="Song X.-Z."/>
            <person name="Zhang L."/>
            <person name="Thornton R."/>
            <person name="Coyle M."/>
            <person name="Francisco L."/>
            <person name="Jackson L."/>
            <person name="Javaid M."/>
            <person name="Korchina V."/>
            <person name="Kovar C."/>
            <person name="Mata R."/>
            <person name="Mathew T."/>
            <person name="Ngo R."/>
            <person name="Nguyen L."/>
            <person name="Nguyen N."/>
            <person name="Okwuonu G."/>
            <person name="Ongeri F."/>
            <person name="Pham C."/>
            <person name="Simmons D."/>
            <person name="Wilczek-Boney K."/>
            <person name="Hale W."/>
            <person name="Jakkamsetti A."/>
            <person name="Pham P."/>
            <person name="Ruth R."/>
            <person name="San Lucas F."/>
            <person name="Warren J."/>
            <person name="Zhang J."/>
            <person name="Zhao Z."/>
            <person name="Zhou C."/>
            <person name="Zhu D."/>
            <person name="Lee S."/>
            <person name="Bess C."/>
            <person name="Blankenburg K."/>
            <person name="Forbes L."/>
            <person name="Fu Q."/>
            <person name="Gubbala S."/>
            <person name="Hirani K."/>
            <person name="Jayaseelan J.C."/>
            <person name="Lara F."/>
            <person name="Munidasa M."/>
            <person name="Palculict T."/>
            <person name="Patil S."/>
            <person name="Pu L.-L."/>
            <person name="Saada N."/>
            <person name="Tang L."/>
            <person name="Weissenberger G."/>
            <person name="Zhu Y."/>
            <person name="Hemphill L."/>
            <person name="Shang Y."/>
            <person name="Youmans B."/>
            <person name="Ayvaz T."/>
            <person name="Ross M."/>
            <person name="Santibanez J."/>
            <person name="Aqrawi P."/>
            <person name="Gross S."/>
            <person name="Joshi V."/>
            <person name="Fowler G."/>
            <person name="Nazareth L."/>
            <person name="Reid J."/>
            <person name="Worley K."/>
            <person name="Petrosino J."/>
            <person name="Highlander S."/>
            <person name="Gibbs R."/>
        </authorList>
    </citation>
    <scope>NUCLEOTIDE SEQUENCE [LARGE SCALE GENOMIC DNA]</scope>
    <source>
        <strain evidence="3 4">ATCC 23263</strain>
    </source>
</reference>
<keyword evidence="1" id="KW-0812">Transmembrane</keyword>
<dbReference type="Proteomes" id="UP000004754">
    <property type="component" value="Unassembled WGS sequence"/>
</dbReference>
<feature type="transmembrane region" description="Helical" evidence="1">
    <location>
        <begin position="25"/>
        <end position="46"/>
    </location>
</feature>
<feature type="transmembrane region" description="Helical" evidence="1">
    <location>
        <begin position="66"/>
        <end position="90"/>
    </location>
</feature>
<keyword evidence="1" id="KW-0472">Membrane</keyword>
<dbReference type="InterPro" id="IPR024529">
    <property type="entry name" value="ECF_trnsprt_substrate-spec"/>
</dbReference>
<keyword evidence="1" id="KW-1133">Transmembrane helix</keyword>
<name>E6MII0_9FIRM</name>
<dbReference type="Gene3D" id="1.10.1760.20">
    <property type="match status" value="1"/>
</dbReference>
<feature type="transmembrane region" description="Helical" evidence="1">
    <location>
        <begin position="185"/>
        <end position="213"/>
    </location>
</feature>
<dbReference type="GO" id="GO:0022857">
    <property type="term" value="F:transmembrane transporter activity"/>
    <property type="evidence" value="ECO:0007669"/>
    <property type="project" value="InterPro"/>
</dbReference>
<comment type="caution">
    <text evidence="3">The sequence shown here is derived from an EMBL/GenBank/DDBJ whole genome shotgun (WGS) entry which is preliminary data.</text>
</comment>
<proteinExistence type="predicted"/>
<dbReference type="Pfam" id="PF12822">
    <property type="entry name" value="ECF_trnsprt"/>
    <property type="match status" value="1"/>
</dbReference>
<feature type="signal peptide" evidence="2">
    <location>
        <begin position="1"/>
        <end position="21"/>
    </location>
</feature>
<sequence length="227" mass="24571">MRQLIFRFILSLVRSSPFCTAADSAFKTILSFIIAKSCVVFSFFHVRILIKKEIFMNKQLNRTQQIVFAALFIALSFVGANIKIMGSVAFDSLPAFVATLVLGWGWGAVIAHILTAATSGFPLTLPVHLINGAMMAVTMIAFHVTIGFCLKRRMNPVLAYVLGCIAAVIFNVPIALLAASPILSFAVAMAYVPALIPAAILNVAIATIVYSFFPKKYQSLSPVGHEA</sequence>
<protein>
    <recommendedName>
        <fullName evidence="5">ECF transporter S component</fullName>
    </recommendedName>
</protein>
<keyword evidence="4" id="KW-1185">Reference proteome</keyword>
<dbReference type="AlphaFoldDB" id="E6MII0"/>
<organism evidence="3 4">
    <name type="scientific">Pseudoramibacter alactolyticus ATCC 23263</name>
    <dbReference type="NCBI Taxonomy" id="887929"/>
    <lineage>
        <taxon>Bacteria</taxon>
        <taxon>Bacillati</taxon>
        <taxon>Bacillota</taxon>
        <taxon>Clostridia</taxon>
        <taxon>Eubacteriales</taxon>
        <taxon>Eubacteriaceae</taxon>
        <taxon>Pseudoramibacter</taxon>
    </lineage>
</organism>
<keyword evidence="2" id="KW-0732">Signal</keyword>
<accession>E6MII0</accession>
<evidence type="ECO:0000256" key="1">
    <source>
        <dbReference type="SAM" id="Phobius"/>
    </source>
</evidence>
<evidence type="ECO:0000313" key="3">
    <source>
        <dbReference type="EMBL" id="EFV01076.1"/>
    </source>
</evidence>
<dbReference type="HOGENOM" id="CLU_115366_0_0_9"/>
<dbReference type="EMBL" id="AEQN01000023">
    <property type="protein sequence ID" value="EFV01076.1"/>
    <property type="molecule type" value="Genomic_DNA"/>
</dbReference>
<evidence type="ECO:0008006" key="5">
    <source>
        <dbReference type="Google" id="ProtNLM"/>
    </source>
</evidence>
<dbReference type="STRING" id="887929.HMP0721_1815"/>